<gene>
    <name evidence="2" type="ORF">PRZ48_002608</name>
</gene>
<sequence length="516" mass="58552">MRLTEDQSEDAPIRCRMYTCRLQRDRPTYAALSYVWGNPGDTVEAQINGHTLRIPRNLSNFLKVLRTPYTISKGDDEYCRPPIWAGAICIDQGNVSERNHQVALMQTIYRLASQVGVWLGHPTEDPLTFLKQSQAWEPETFSHSVTASFWNGGCYSKYDSSCERSLKNVTSPADSHGLRELLDSAWWTRLWVIQEVALCSNAIAFWGPNVFYFNRLQRWLHHVVVHLLQAKDLHKGAPSSDPQFTMEYLTKKRRALEIVRYGLRKELPNLSTHEMLDCLGTVSERQTLEPRDRIYGILSLFPHNLNVEPNYASSLSEVFQAGTLGLMGFMKSPALIMVAGLQSRTELELPSWVPDFRAMQDFPLLGGHADGQRSLPEKSHCLNQYDAHGDLVHLLQEWMSPAQDRETSKHLTDAALMRKLAEGLLQQYLFITKRGRIGRVPLVSPRKGDLIAIVAKVPLPVIIRPRPEHGSNVYELVRTCLYCHGVMYGEAVREAALNKNGDDTNVEGVYQEIVLV</sequence>
<dbReference type="Proteomes" id="UP001305779">
    <property type="component" value="Unassembled WGS sequence"/>
</dbReference>
<proteinExistence type="predicted"/>
<reference evidence="2 3" key="1">
    <citation type="journal article" date="2023" name="G3 (Bethesda)">
        <title>A chromosome-level genome assembly of Zasmidium syzygii isolated from banana leaves.</title>
        <authorList>
            <person name="van Westerhoven A.C."/>
            <person name="Mehrabi R."/>
            <person name="Talebi R."/>
            <person name="Steentjes M.B.F."/>
            <person name="Corcolon B."/>
            <person name="Chong P.A."/>
            <person name="Kema G.H.J."/>
            <person name="Seidl M.F."/>
        </authorList>
    </citation>
    <scope>NUCLEOTIDE SEQUENCE [LARGE SCALE GENOMIC DNA]</scope>
    <source>
        <strain evidence="2 3">P124</strain>
    </source>
</reference>
<dbReference type="InterPro" id="IPR010730">
    <property type="entry name" value="HET"/>
</dbReference>
<dbReference type="PANTHER" id="PTHR24148:SF64">
    <property type="entry name" value="HETEROKARYON INCOMPATIBILITY DOMAIN-CONTAINING PROTEIN"/>
    <property type="match status" value="1"/>
</dbReference>
<accession>A0ABR0ESR9</accession>
<dbReference type="PANTHER" id="PTHR24148">
    <property type="entry name" value="ANKYRIN REPEAT DOMAIN-CONTAINING PROTEIN 39 HOMOLOG-RELATED"/>
    <property type="match status" value="1"/>
</dbReference>
<dbReference type="InterPro" id="IPR052895">
    <property type="entry name" value="HetReg/Transcr_Mod"/>
</dbReference>
<evidence type="ECO:0000259" key="1">
    <source>
        <dbReference type="Pfam" id="PF06985"/>
    </source>
</evidence>
<name>A0ABR0ESR9_ZASCE</name>
<dbReference type="Pfam" id="PF06985">
    <property type="entry name" value="HET"/>
    <property type="match status" value="1"/>
</dbReference>
<evidence type="ECO:0000313" key="3">
    <source>
        <dbReference type="Proteomes" id="UP001305779"/>
    </source>
</evidence>
<protein>
    <recommendedName>
        <fullName evidence="1">Heterokaryon incompatibility domain-containing protein</fullName>
    </recommendedName>
</protein>
<organism evidence="2 3">
    <name type="scientific">Zasmidium cellare</name>
    <name type="common">Wine cellar mold</name>
    <name type="synonym">Racodium cellare</name>
    <dbReference type="NCBI Taxonomy" id="395010"/>
    <lineage>
        <taxon>Eukaryota</taxon>
        <taxon>Fungi</taxon>
        <taxon>Dikarya</taxon>
        <taxon>Ascomycota</taxon>
        <taxon>Pezizomycotina</taxon>
        <taxon>Dothideomycetes</taxon>
        <taxon>Dothideomycetidae</taxon>
        <taxon>Mycosphaerellales</taxon>
        <taxon>Mycosphaerellaceae</taxon>
        <taxon>Zasmidium</taxon>
    </lineage>
</organism>
<keyword evidence="3" id="KW-1185">Reference proteome</keyword>
<feature type="domain" description="Heterokaryon incompatibility" evidence="1">
    <location>
        <begin position="29"/>
        <end position="195"/>
    </location>
</feature>
<comment type="caution">
    <text evidence="2">The sequence shown here is derived from an EMBL/GenBank/DDBJ whole genome shotgun (WGS) entry which is preliminary data.</text>
</comment>
<evidence type="ECO:0000313" key="2">
    <source>
        <dbReference type="EMBL" id="KAK4504647.1"/>
    </source>
</evidence>
<dbReference type="EMBL" id="JAXOVC010000002">
    <property type="protein sequence ID" value="KAK4504647.1"/>
    <property type="molecule type" value="Genomic_DNA"/>
</dbReference>